<protein>
    <submittedName>
        <fullName evidence="1">Uncharacterized protein</fullName>
    </submittedName>
</protein>
<dbReference type="Proteomes" id="UP000297643">
    <property type="component" value="Unassembled WGS sequence"/>
</dbReference>
<dbReference type="RefSeq" id="WP_134507768.1">
    <property type="nucleotide sequence ID" value="NZ_SOFM01000016.1"/>
</dbReference>
<name>A0A4R8WCS2_9MICO</name>
<gene>
    <name evidence="1" type="ORF">E3O32_06455</name>
</gene>
<organism evidence="1 2">
    <name type="scientific">Cryobacterium mannosilyticum</name>
    <dbReference type="NCBI Taxonomy" id="1259190"/>
    <lineage>
        <taxon>Bacteria</taxon>
        <taxon>Bacillati</taxon>
        <taxon>Actinomycetota</taxon>
        <taxon>Actinomycetes</taxon>
        <taxon>Micrococcales</taxon>
        <taxon>Microbacteriaceae</taxon>
        <taxon>Cryobacterium</taxon>
    </lineage>
</organism>
<dbReference type="AlphaFoldDB" id="A0A4R8WCS2"/>
<evidence type="ECO:0000313" key="2">
    <source>
        <dbReference type="Proteomes" id="UP000297643"/>
    </source>
</evidence>
<reference evidence="1 2" key="1">
    <citation type="submission" date="2019-03" db="EMBL/GenBank/DDBJ databases">
        <title>Genomics of glacier-inhabiting Cryobacterium strains.</title>
        <authorList>
            <person name="Liu Q."/>
            <person name="Xin Y.-H."/>
        </authorList>
    </citation>
    <scope>NUCLEOTIDE SEQUENCE [LARGE SCALE GENOMIC DNA]</scope>
    <source>
        <strain evidence="1 2">RHLT2-21</strain>
    </source>
</reference>
<accession>A0A4R8WCS2</accession>
<proteinExistence type="predicted"/>
<evidence type="ECO:0000313" key="1">
    <source>
        <dbReference type="EMBL" id="TFC05313.1"/>
    </source>
</evidence>
<dbReference type="EMBL" id="SOFM01000016">
    <property type="protein sequence ID" value="TFC05313.1"/>
    <property type="molecule type" value="Genomic_DNA"/>
</dbReference>
<keyword evidence="2" id="KW-1185">Reference proteome</keyword>
<sequence length="185" mass="20301">MPGIPTTRVAVRGVWEGDTPDYGNVVDAENAGRLLTDLVRSALELLEYRRLAWEPDAIQLVSSDRAAYLRFPAADERTADVAVQLSQALSAHAADGLNLGRIMGANPPWRSVRILVLADEDGAATTRLDLDPEGECRVSWYGPFDNARFSEIATGFAVFLTHIVANVFDDDDGSETFEESFDWVV</sequence>
<comment type="caution">
    <text evidence="1">The sequence shown here is derived from an EMBL/GenBank/DDBJ whole genome shotgun (WGS) entry which is preliminary data.</text>
</comment>